<dbReference type="InterPro" id="IPR018490">
    <property type="entry name" value="cNMP-bd_dom_sf"/>
</dbReference>
<keyword evidence="4" id="KW-1185">Reference proteome</keyword>
<evidence type="ECO:0000256" key="1">
    <source>
        <dbReference type="SAM" id="MobiDB-lite"/>
    </source>
</evidence>
<dbReference type="CDD" id="cd00038">
    <property type="entry name" value="CAP_ED"/>
    <property type="match status" value="1"/>
</dbReference>
<gene>
    <name evidence="3" type="ORF">RED65_12149</name>
</gene>
<evidence type="ECO:0000259" key="2">
    <source>
        <dbReference type="PROSITE" id="PS50042"/>
    </source>
</evidence>
<dbReference type="OrthoDB" id="5241243at2"/>
<comment type="caution">
    <text evidence="3">The sequence shown here is derived from an EMBL/GenBank/DDBJ whole genome shotgun (WGS) entry which is preliminary data.</text>
</comment>
<dbReference type="InterPro" id="IPR014710">
    <property type="entry name" value="RmlC-like_jellyroll"/>
</dbReference>
<dbReference type="HOGENOM" id="CLU_075053_16_6_6"/>
<dbReference type="PROSITE" id="PS50042">
    <property type="entry name" value="CNMP_BINDING_3"/>
    <property type="match status" value="1"/>
</dbReference>
<dbReference type="Pfam" id="PF00027">
    <property type="entry name" value="cNMP_binding"/>
    <property type="match status" value="1"/>
</dbReference>
<dbReference type="PANTHER" id="PTHR23011:SF28">
    <property type="entry name" value="CYCLIC NUCLEOTIDE-BINDING DOMAIN CONTAINING PROTEIN"/>
    <property type="match status" value="1"/>
</dbReference>
<dbReference type="PRINTS" id="PR00103">
    <property type="entry name" value="CAMPKINASE"/>
</dbReference>
<dbReference type="SMART" id="SM00100">
    <property type="entry name" value="cNMP"/>
    <property type="match status" value="1"/>
</dbReference>
<proteinExistence type="predicted"/>
<dbReference type="STRING" id="207949.RED65_12149"/>
<evidence type="ECO:0000313" key="3">
    <source>
        <dbReference type="EMBL" id="EAT12821.1"/>
    </source>
</evidence>
<organism evidence="3 4">
    <name type="scientific">Bermanella marisrubri</name>
    <dbReference type="NCBI Taxonomy" id="207949"/>
    <lineage>
        <taxon>Bacteria</taxon>
        <taxon>Pseudomonadati</taxon>
        <taxon>Pseudomonadota</taxon>
        <taxon>Gammaproteobacteria</taxon>
        <taxon>Oceanospirillales</taxon>
        <taxon>Oceanospirillaceae</taxon>
        <taxon>Bermanella</taxon>
    </lineage>
</organism>
<name>Q1N3Q3_9GAMM</name>
<sequence>MIIKNAGWATLNERLILEGAITGLRAGLGMKKINSLTRGKMLIILNKVPFFKEFSSFERERIVDNNAAFYVANEDEFIIEQGTLDTAFYILMSGTARVVLDGRNEILAEMHPGEFFGEIAFIQNVPRSSHVIANETCIMLKVDRRLLGALNSDIREKFKDQIIYKLANMITKNNEAPKETPSQNRPNQAPFQET</sequence>
<feature type="domain" description="Cyclic nucleotide-binding" evidence="2">
    <location>
        <begin position="50"/>
        <end position="145"/>
    </location>
</feature>
<feature type="region of interest" description="Disordered" evidence="1">
    <location>
        <begin position="174"/>
        <end position="194"/>
    </location>
</feature>
<accession>Q1N3Q3</accession>
<dbReference type="Gene3D" id="2.60.120.10">
    <property type="entry name" value="Jelly Rolls"/>
    <property type="match status" value="1"/>
</dbReference>
<dbReference type="SUPFAM" id="SSF51206">
    <property type="entry name" value="cAMP-binding domain-like"/>
    <property type="match status" value="1"/>
</dbReference>
<reference evidence="3 4" key="1">
    <citation type="submission" date="2006-03" db="EMBL/GenBank/DDBJ databases">
        <authorList>
            <person name="Pinhassi J."/>
            <person name="Pedros-Alio C."/>
            <person name="Ferriera S."/>
            <person name="Johnson J."/>
            <person name="Kravitz S."/>
            <person name="Halpern A."/>
            <person name="Remington K."/>
            <person name="Beeson K."/>
            <person name="Tran B."/>
            <person name="Rogers Y.-H."/>
            <person name="Friedman R."/>
            <person name="Venter J.C."/>
        </authorList>
    </citation>
    <scope>NUCLEOTIDE SEQUENCE [LARGE SCALE GENOMIC DNA]</scope>
    <source>
        <strain evidence="3 4">RED65</strain>
    </source>
</reference>
<dbReference type="RefSeq" id="WP_007018711.1">
    <property type="nucleotide sequence ID" value="NZ_CH724118.1"/>
</dbReference>
<dbReference type="PANTHER" id="PTHR23011">
    <property type="entry name" value="CYCLIC NUCLEOTIDE-BINDING DOMAIN CONTAINING PROTEIN"/>
    <property type="match status" value="1"/>
</dbReference>
<dbReference type="AlphaFoldDB" id="Q1N3Q3"/>
<dbReference type="EMBL" id="AAQH01000004">
    <property type="protein sequence ID" value="EAT12821.1"/>
    <property type="molecule type" value="Genomic_DNA"/>
</dbReference>
<evidence type="ECO:0000313" key="4">
    <source>
        <dbReference type="Proteomes" id="UP000004263"/>
    </source>
</evidence>
<dbReference type="Proteomes" id="UP000004263">
    <property type="component" value="Unassembled WGS sequence"/>
</dbReference>
<dbReference type="InterPro" id="IPR000595">
    <property type="entry name" value="cNMP-bd_dom"/>
</dbReference>
<protein>
    <recommendedName>
        <fullName evidence="2">Cyclic nucleotide-binding domain-containing protein</fullName>
    </recommendedName>
</protein>